<gene>
    <name evidence="3" type="ORF">K458DRAFT_482724</name>
</gene>
<reference evidence="3" key="1">
    <citation type="journal article" date="2020" name="Stud. Mycol.">
        <title>101 Dothideomycetes genomes: a test case for predicting lifestyles and emergence of pathogens.</title>
        <authorList>
            <person name="Haridas S."/>
            <person name="Albert R."/>
            <person name="Binder M."/>
            <person name="Bloem J."/>
            <person name="Labutti K."/>
            <person name="Salamov A."/>
            <person name="Andreopoulos B."/>
            <person name="Baker S."/>
            <person name="Barry K."/>
            <person name="Bills G."/>
            <person name="Bluhm B."/>
            <person name="Cannon C."/>
            <person name="Castanera R."/>
            <person name="Culley D."/>
            <person name="Daum C."/>
            <person name="Ezra D."/>
            <person name="Gonzalez J."/>
            <person name="Henrissat B."/>
            <person name="Kuo A."/>
            <person name="Liang C."/>
            <person name="Lipzen A."/>
            <person name="Lutzoni F."/>
            <person name="Magnuson J."/>
            <person name="Mondo S."/>
            <person name="Nolan M."/>
            <person name="Ohm R."/>
            <person name="Pangilinan J."/>
            <person name="Park H.-J."/>
            <person name="Ramirez L."/>
            <person name="Alfaro M."/>
            <person name="Sun H."/>
            <person name="Tritt A."/>
            <person name="Yoshinaga Y."/>
            <person name="Zwiers L.-H."/>
            <person name="Turgeon B."/>
            <person name="Goodwin S."/>
            <person name="Spatafora J."/>
            <person name="Crous P."/>
            <person name="Grigoriev I."/>
        </authorList>
    </citation>
    <scope>NUCLEOTIDE SEQUENCE</scope>
    <source>
        <strain evidence="3">CBS 122367</strain>
    </source>
</reference>
<evidence type="ECO:0000256" key="1">
    <source>
        <dbReference type="SAM" id="MobiDB-lite"/>
    </source>
</evidence>
<feature type="compositionally biased region" description="Low complexity" evidence="1">
    <location>
        <begin position="70"/>
        <end position="121"/>
    </location>
</feature>
<feature type="region of interest" description="Disordered" evidence="1">
    <location>
        <begin position="54"/>
        <end position="146"/>
    </location>
</feature>
<accession>A0A6G1JNK1</accession>
<proteinExistence type="predicted"/>
<name>A0A6G1JNK1_9PLEO</name>
<feature type="chain" id="PRO_5026300242" evidence="2">
    <location>
        <begin position="26"/>
        <end position="174"/>
    </location>
</feature>
<dbReference type="AlphaFoldDB" id="A0A6G1JNK1"/>
<organism evidence="3 4">
    <name type="scientific">Lentithecium fluviatile CBS 122367</name>
    <dbReference type="NCBI Taxonomy" id="1168545"/>
    <lineage>
        <taxon>Eukaryota</taxon>
        <taxon>Fungi</taxon>
        <taxon>Dikarya</taxon>
        <taxon>Ascomycota</taxon>
        <taxon>Pezizomycotina</taxon>
        <taxon>Dothideomycetes</taxon>
        <taxon>Pleosporomycetidae</taxon>
        <taxon>Pleosporales</taxon>
        <taxon>Massarineae</taxon>
        <taxon>Lentitheciaceae</taxon>
        <taxon>Lentithecium</taxon>
    </lineage>
</organism>
<evidence type="ECO:0000313" key="4">
    <source>
        <dbReference type="Proteomes" id="UP000799291"/>
    </source>
</evidence>
<sequence length="174" mass="16716">MQLPNSKMGIALVALSSWLISPAAGNPFPEPSSALLCSSSAAHPSVPATILQKDLSASPSKSPSTPPYPTASSPAASGTAARSSGSAPGSSVVGSTKVTVATTSAQTKSATVSASSVKPSAGTTTHSNATITSSKGNSTASATKPAQFTGGADVLGMTNVMGGVVMAAIGLVGL</sequence>
<dbReference type="Proteomes" id="UP000799291">
    <property type="component" value="Unassembled WGS sequence"/>
</dbReference>
<evidence type="ECO:0000256" key="2">
    <source>
        <dbReference type="SAM" id="SignalP"/>
    </source>
</evidence>
<feature type="compositionally biased region" description="Polar residues" evidence="1">
    <location>
        <begin position="122"/>
        <end position="146"/>
    </location>
</feature>
<feature type="signal peptide" evidence="2">
    <location>
        <begin position="1"/>
        <end position="25"/>
    </location>
</feature>
<keyword evidence="2" id="KW-0732">Signal</keyword>
<keyword evidence="4" id="KW-1185">Reference proteome</keyword>
<dbReference type="EMBL" id="MU005569">
    <property type="protein sequence ID" value="KAF2692142.1"/>
    <property type="molecule type" value="Genomic_DNA"/>
</dbReference>
<evidence type="ECO:0000313" key="3">
    <source>
        <dbReference type="EMBL" id="KAF2692142.1"/>
    </source>
</evidence>
<protein>
    <submittedName>
        <fullName evidence="3">Uncharacterized protein</fullName>
    </submittedName>
</protein>